<comment type="caution">
    <text evidence="8">The sequence shown here is derived from an EMBL/GenBank/DDBJ whole genome shotgun (WGS) entry which is preliminary data.</text>
</comment>
<comment type="similarity">
    <text evidence="6">Belongs to the TVP38/TMEM64 family.</text>
</comment>
<keyword evidence="3 6" id="KW-0812">Transmembrane</keyword>
<sequence length="213" mass="23701">MRKISKISIITVWLALIYILFRINLLSGDINDLNEFINNCGTYKIIIFIALSSLRIVALIPSTVFMILGGIIFNPIEGGALTLVSVILSETILYITSKVLVSSDITNYLVNKYPKLYKLLLKNNTKILAIGILCPIAPSDVACFLASSTGLNYRKFILTVIAANIPMIILYSFLGDSVMSSANNVIIITFIILIISIYSIYLWNKEQKNQRLA</sequence>
<accession>A0ABU4JPC7</accession>
<dbReference type="Pfam" id="PF09335">
    <property type="entry name" value="VTT_dom"/>
    <property type="match status" value="1"/>
</dbReference>
<keyword evidence="9" id="KW-1185">Reference proteome</keyword>
<dbReference type="InterPro" id="IPR032816">
    <property type="entry name" value="VTT_dom"/>
</dbReference>
<evidence type="ECO:0000256" key="6">
    <source>
        <dbReference type="RuleBase" id="RU366058"/>
    </source>
</evidence>
<proteinExistence type="inferred from homology"/>
<name>A0ABU4JPC7_9CLOT</name>
<comment type="subcellular location">
    <subcellularLocation>
        <location evidence="1 6">Cell membrane</location>
        <topology evidence="1 6">Multi-pass membrane protein</topology>
    </subcellularLocation>
</comment>
<evidence type="ECO:0000313" key="8">
    <source>
        <dbReference type="EMBL" id="MDW8799989.1"/>
    </source>
</evidence>
<evidence type="ECO:0000259" key="7">
    <source>
        <dbReference type="Pfam" id="PF09335"/>
    </source>
</evidence>
<evidence type="ECO:0000313" key="9">
    <source>
        <dbReference type="Proteomes" id="UP001281656"/>
    </source>
</evidence>
<evidence type="ECO:0000256" key="4">
    <source>
        <dbReference type="ARBA" id="ARBA00022989"/>
    </source>
</evidence>
<dbReference type="Proteomes" id="UP001281656">
    <property type="component" value="Unassembled WGS sequence"/>
</dbReference>
<evidence type="ECO:0000256" key="1">
    <source>
        <dbReference type="ARBA" id="ARBA00004651"/>
    </source>
</evidence>
<keyword evidence="5 6" id="KW-0472">Membrane</keyword>
<gene>
    <name evidence="8" type="ORF">P8V03_02335</name>
</gene>
<feature type="transmembrane region" description="Helical" evidence="6">
    <location>
        <begin position="156"/>
        <end position="174"/>
    </location>
</feature>
<feature type="transmembrane region" description="Helical" evidence="6">
    <location>
        <begin position="127"/>
        <end position="147"/>
    </location>
</feature>
<dbReference type="PANTHER" id="PTHR12677">
    <property type="entry name" value="GOLGI APPARATUS MEMBRANE PROTEIN TVP38-RELATED"/>
    <property type="match status" value="1"/>
</dbReference>
<dbReference type="RefSeq" id="WP_318796627.1">
    <property type="nucleotide sequence ID" value="NZ_JARUJP010000001.1"/>
</dbReference>
<feature type="transmembrane region" description="Helical" evidence="6">
    <location>
        <begin position="7"/>
        <end position="25"/>
    </location>
</feature>
<feature type="transmembrane region" description="Helical" evidence="6">
    <location>
        <begin position="45"/>
        <end position="73"/>
    </location>
</feature>
<evidence type="ECO:0000256" key="3">
    <source>
        <dbReference type="ARBA" id="ARBA00022692"/>
    </source>
</evidence>
<protein>
    <recommendedName>
        <fullName evidence="6">TVP38/TMEM64 family membrane protein</fullName>
    </recommendedName>
</protein>
<dbReference type="InterPro" id="IPR015414">
    <property type="entry name" value="TMEM64"/>
</dbReference>
<keyword evidence="4 6" id="KW-1133">Transmembrane helix</keyword>
<evidence type="ECO:0000256" key="2">
    <source>
        <dbReference type="ARBA" id="ARBA00022475"/>
    </source>
</evidence>
<organism evidence="8 9">
    <name type="scientific">Clostridium tanneri</name>
    <dbReference type="NCBI Taxonomy" id="3037988"/>
    <lineage>
        <taxon>Bacteria</taxon>
        <taxon>Bacillati</taxon>
        <taxon>Bacillota</taxon>
        <taxon>Clostridia</taxon>
        <taxon>Eubacteriales</taxon>
        <taxon>Clostridiaceae</taxon>
        <taxon>Clostridium</taxon>
    </lineage>
</organism>
<feature type="transmembrane region" description="Helical" evidence="6">
    <location>
        <begin position="186"/>
        <end position="203"/>
    </location>
</feature>
<evidence type="ECO:0000256" key="5">
    <source>
        <dbReference type="ARBA" id="ARBA00023136"/>
    </source>
</evidence>
<dbReference type="EMBL" id="JARUJP010000001">
    <property type="protein sequence ID" value="MDW8799989.1"/>
    <property type="molecule type" value="Genomic_DNA"/>
</dbReference>
<feature type="domain" description="VTT" evidence="7">
    <location>
        <begin position="60"/>
        <end position="176"/>
    </location>
</feature>
<feature type="transmembrane region" description="Helical" evidence="6">
    <location>
        <begin position="80"/>
        <end position="101"/>
    </location>
</feature>
<reference evidence="8 9" key="1">
    <citation type="submission" date="2023-04" db="EMBL/GenBank/DDBJ databases">
        <title>Clostridium tannerae sp. nov., isolated from the fecal material of an alpaca.</title>
        <authorList>
            <person name="Miller S."/>
            <person name="Hendry M."/>
            <person name="King J."/>
            <person name="Sankaranarayanan K."/>
            <person name="Lawson P.A."/>
        </authorList>
    </citation>
    <scope>NUCLEOTIDE SEQUENCE [LARGE SCALE GENOMIC DNA]</scope>
    <source>
        <strain evidence="8 9">A1-XYC3</strain>
    </source>
</reference>
<dbReference type="PANTHER" id="PTHR12677:SF49">
    <property type="entry name" value="TVP38_TMEM64 FAMILY MEMBRANE PROTEIN"/>
    <property type="match status" value="1"/>
</dbReference>
<keyword evidence="2 6" id="KW-1003">Cell membrane</keyword>